<keyword evidence="7" id="KW-0547">Nucleotide-binding</keyword>
<name>A0ABR1VXW7_9PEZI</name>
<evidence type="ECO:0000256" key="12">
    <source>
        <dbReference type="ARBA" id="ARBA00048679"/>
    </source>
</evidence>
<dbReference type="PROSITE" id="PS00109">
    <property type="entry name" value="PROTEIN_KINASE_TYR"/>
    <property type="match status" value="1"/>
</dbReference>
<dbReference type="PROSITE" id="PS50011">
    <property type="entry name" value="PROTEIN_KINASE_DOM"/>
    <property type="match status" value="1"/>
</dbReference>
<dbReference type="GO" id="GO:0016301">
    <property type="term" value="F:kinase activity"/>
    <property type="evidence" value="ECO:0007669"/>
    <property type="project" value="UniProtKB-KW"/>
</dbReference>
<evidence type="ECO:0000256" key="4">
    <source>
        <dbReference type="ARBA" id="ARBA00013948"/>
    </source>
</evidence>
<feature type="domain" description="Protein kinase" evidence="13">
    <location>
        <begin position="1"/>
        <end position="344"/>
    </location>
</feature>
<evidence type="ECO:0000256" key="10">
    <source>
        <dbReference type="ARBA" id="ARBA00033194"/>
    </source>
</evidence>
<dbReference type="EC" id="2.7.11.1" evidence="3"/>
<comment type="function">
    <text evidence="1">Component of the EKC/KEOPS complex that is required for the formation of a threonylcarbamoyl group on adenosine at position 37 (t(6)A37) in tRNAs that read codons beginning with adenine. The complex is probably involved in the transfer of the threonylcarbamoyl moiety of threonylcarbamoyl-AMP (TC-AMP) to the N6 group of A37. BUD32 has ATPase activity in the context of the EKC/KEOPS complex and likely plays a supporting role to the catalytic subunit KAE1. The EKC/KEOPS complex also promotes both telomere uncapping and telomere elongation. The complex is required for efficient recruitment of transcriptional coactivators.</text>
</comment>
<accession>A0ABR1VXW7</accession>
<keyword evidence="15" id="KW-1185">Reference proteome</keyword>
<comment type="subunit">
    <text evidence="2">Component of the EKC/KEOPS complex composed of at least BUD32, CGI121, GON7, KAE1 and PCC1; the whole complex dimerizes.</text>
</comment>
<dbReference type="SMART" id="SM00220">
    <property type="entry name" value="S_TKc"/>
    <property type="match status" value="1"/>
</dbReference>
<comment type="catalytic activity">
    <reaction evidence="11">
        <text>L-threonyl-[protein] + ATP = O-phospho-L-threonyl-[protein] + ADP + H(+)</text>
        <dbReference type="Rhea" id="RHEA:46608"/>
        <dbReference type="Rhea" id="RHEA-COMP:11060"/>
        <dbReference type="Rhea" id="RHEA-COMP:11605"/>
        <dbReference type="ChEBI" id="CHEBI:15378"/>
        <dbReference type="ChEBI" id="CHEBI:30013"/>
        <dbReference type="ChEBI" id="CHEBI:30616"/>
        <dbReference type="ChEBI" id="CHEBI:61977"/>
        <dbReference type="ChEBI" id="CHEBI:456216"/>
        <dbReference type="EC" id="2.7.11.1"/>
    </reaction>
</comment>
<protein>
    <recommendedName>
        <fullName evidence="5">EKC/KEOPS complex subunit BUD32</fullName>
        <ecNumber evidence="3">2.7.11.1</ecNumber>
    </recommendedName>
    <alternativeName>
        <fullName evidence="9 10">Atypical Serine/threonine protein kinase BUD32</fullName>
    </alternativeName>
    <alternativeName>
        <fullName evidence="4">EKC/KEOPS complex subunit bud32</fullName>
    </alternativeName>
</protein>
<dbReference type="Pfam" id="PF00069">
    <property type="entry name" value="Pkinase"/>
    <property type="match status" value="1"/>
</dbReference>
<dbReference type="InterPro" id="IPR050117">
    <property type="entry name" value="MAPK"/>
</dbReference>
<evidence type="ECO:0000256" key="7">
    <source>
        <dbReference type="ARBA" id="ARBA00022741"/>
    </source>
</evidence>
<reference evidence="14 15" key="1">
    <citation type="submission" date="2023-01" db="EMBL/GenBank/DDBJ databases">
        <title>Analysis of 21 Apiospora genomes using comparative genomics revels a genus with tremendous synthesis potential of carbohydrate active enzymes and secondary metabolites.</title>
        <authorList>
            <person name="Sorensen T."/>
        </authorList>
    </citation>
    <scope>NUCLEOTIDE SEQUENCE [LARGE SCALE GENOMIC DNA]</scope>
    <source>
        <strain evidence="14 15">CBS 135458</strain>
    </source>
</reference>
<comment type="caution">
    <text evidence="14">The sequence shown here is derived from an EMBL/GenBank/DDBJ whole genome shotgun (WGS) entry which is preliminary data.</text>
</comment>
<evidence type="ECO:0000313" key="14">
    <source>
        <dbReference type="EMBL" id="KAK8076073.1"/>
    </source>
</evidence>
<dbReference type="PANTHER" id="PTHR24055">
    <property type="entry name" value="MITOGEN-ACTIVATED PROTEIN KINASE"/>
    <property type="match status" value="1"/>
</dbReference>
<evidence type="ECO:0000256" key="1">
    <source>
        <dbReference type="ARBA" id="ARBA00003747"/>
    </source>
</evidence>
<evidence type="ECO:0000256" key="11">
    <source>
        <dbReference type="ARBA" id="ARBA00047899"/>
    </source>
</evidence>
<evidence type="ECO:0000259" key="13">
    <source>
        <dbReference type="PROSITE" id="PS50011"/>
    </source>
</evidence>
<dbReference type="GeneID" id="92087817"/>
<dbReference type="InterPro" id="IPR008266">
    <property type="entry name" value="Tyr_kinase_AS"/>
</dbReference>
<dbReference type="Gene3D" id="1.10.510.10">
    <property type="entry name" value="Transferase(Phosphotransferase) domain 1"/>
    <property type="match status" value="1"/>
</dbReference>
<gene>
    <name evidence="14" type="ORF">PG994_003345</name>
</gene>
<evidence type="ECO:0000256" key="5">
    <source>
        <dbReference type="ARBA" id="ARBA00019973"/>
    </source>
</evidence>
<comment type="catalytic activity">
    <reaction evidence="12">
        <text>L-seryl-[protein] + ATP = O-phospho-L-seryl-[protein] + ADP + H(+)</text>
        <dbReference type="Rhea" id="RHEA:17989"/>
        <dbReference type="Rhea" id="RHEA-COMP:9863"/>
        <dbReference type="Rhea" id="RHEA-COMP:11604"/>
        <dbReference type="ChEBI" id="CHEBI:15378"/>
        <dbReference type="ChEBI" id="CHEBI:29999"/>
        <dbReference type="ChEBI" id="CHEBI:30616"/>
        <dbReference type="ChEBI" id="CHEBI:83421"/>
        <dbReference type="ChEBI" id="CHEBI:456216"/>
        <dbReference type="EC" id="2.7.11.1"/>
    </reaction>
</comment>
<keyword evidence="8" id="KW-0067">ATP-binding</keyword>
<dbReference type="RefSeq" id="XP_066719032.1">
    <property type="nucleotide sequence ID" value="XM_066854754.1"/>
</dbReference>
<evidence type="ECO:0000256" key="8">
    <source>
        <dbReference type="ARBA" id="ARBA00022840"/>
    </source>
</evidence>
<keyword evidence="14" id="KW-0418">Kinase</keyword>
<dbReference type="Proteomes" id="UP001480595">
    <property type="component" value="Unassembled WGS sequence"/>
</dbReference>
<dbReference type="EMBL" id="JAQQWL010000004">
    <property type="protein sequence ID" value="KAK8076073.1"/>
    <property type="molecule type" value="Genomic_DNA"/>
</dbReference>
<evidence type="ECO:0000313" key="15">
    <source>
        <dbReference type="Proteomes" id="UP001480595"/>
    </source>
</evidence>
<keyword evidence="14" id="KW-0808">Transferase</keyword>
<dbReference type="InterPro" id="IPR000719">
    <property type="entry name" value="Prot_kinase_dom"/>
</dbReference>
<evidence type="ECO:0000256" key="6">
    <source>
        <dbReference type="ARBA" id="ARBA00022527"/>
    </source>
</evidence>
<evidence type="ECO:0000256" key="9">
    <source>
        <dbReference type="ARBA" id="ARBA00030980"/>
    </source>
</evidence>
<dbReference type="SUPFAM" id="SSF56112">
    <property type="entry name" value="Protein kinase-like (PK-like)"/>
    <property type="match status" value="1"/>
</dbReference>
<dbReference type="InterPro" id="IPR011009">
    <property type="entry name" value="Kinase-like_dom_sf"/>
</dbReference>
<proteinExistence type="predicted"/>
<sequence length="495" mass="56165">MTENHVIEKPVAVVTPGFVASLEEPRYRSFELHGFEAANEIEELEAYKPGGFCPIDISLPNQPRLLNDRFQVIYKLGFGGFGPRLSDLMEHMLGDDPDRINRLSYQIVKGMGFLHQHGICHGDFRPQNVLLKLKDGGVDEIGIDEMRRVLGPPVMIGDIAIVDFGESYATNNPNPPELGIPRNYAAPEIIVGGDKGIGTDLWSLGCTLMALRCRILLYTPPYTALLENDLEEWKQRGKENGALPPEPPVDAEAHRTLPFTYITKTSERGLANDECGRRDDPIKSRLRREHTGGYVDEKLLERTRTTFRLTEEEINAFCDLLHKIFQWQPERRWDTARIMGHEWFAPQQKLFDTTTDSLQQIHSSVDSQPSAIVQAPEVSEQPSRPVRTAEARHIHPAIQRKQSGWSRLIVGVNRRGATSSIRSVKIREAVGRRRQIALVIVGVFIHAEGIRADVLVGRVQDRKLQNERFDRQWELRHVYLEIGAERMVSMPSNLL</sequence>
<evidence type="ECO:0000256" key="3">
    <source>
        <dbReference type="ARBA" id="ARBA00012513"/>
    </source>
</evidence>
<keyword evidence="6" id="KW-0723">Serine/threonine-protein kinase</keyword>
<evidence type="ECO:0000256" key="2">
    <source>
        <dbReference type="ARBA" id="ARBA00011534"/>
    </source>
</evidence>
<organism evidence="14 15">
    <name type="scientific">Apiospora phragmitis</name>
    <dbReference type="NCBI Taxonomy" id="2905665"/>
    <lineage>
        <taxon>Eukaryota</taxon>
        <taxon>Fungi</taxon>
        <taxon>Dikarya</taxon>
        <taxon>Ascomycota</taxon>
        <taxon>Pezizomycotina</taxon>
        <taxon>Sordariomycetes</taxon>
        <taxon>Xylariomycetidae</taxon>
        <taxon>Amphisphaeriales</taxon>
        <taxon>Apiosporaceae</taxon>
        <taxon>Apiospora</taxon>
    </lineage>
</organism>